<evidence type="ECO:0008006" key="5">
    <source>
        <dbReference type="Google" id="ProtNLM"/>
    </source>
</evidence>
<feature type="domain" description="Siphovirus-type tail component RIFT-related" evidence="1">
    <location>
        <begin position="17"/>
        <end position="129"/>
    </location>
</feature>
<dbReference type="Pfam" id="PF22768">
    <property type="entry name" value="SPP1_Dit"/>
    <property type="match status" value="1"/>
</dbReference>
<dbReference type="InterPro" id="IPR054738">
    <property type="entry name" value="Siphovirus-type_tail_C"/>
</dbReference>
<name>A0A198AIR8_9BACL</name>
<reference evidence="3 4" key="1">
    <citation type="submission" date="2016-05" db="EMBL/GenBank/DDBJ databases">
        <title>Paenibacillus sp. 1ZS3-15 nov., isolated from the rhizosphere soil.</title>
        <authorList>
            <person name="Zhang X.X."/>
            <person name="Zhang J."/>
        </authorList>
    </citation>
    <scope>NUCLEOTIDE SEQUENCE [LARGE SCALE GENOMIC DNA]</scope>
    <source>
        <strain evidence="3 4">1ZS3-15</strain>
    </source>
</reference>
<dbReference type="InterPro" id="IPR006520">
    <property type="entry name" value="Dit_BPSPP_N"/>
</dbReference>
<comment type="caution">
    <text evidence="3">The sequence shown here is derived from an EMBL/GenBank/DDBJ whole genome shotgun (WGS) entry which is preliminary data.</text>
</comment>
<organism evidence="3 4">
    <name type="scientific">Paenibacillus oryzisoli</name>
    <dbReference type="NCBI Taxonomy" id="1850517"/>
    <lineage>
        <taxon>Bacteria</taxon>
        <taxon>Bacillati</taxon>
        <taxon>Bacillota</taxon>
        <taxon>Bacilli</taxon>
        <taxon>Bacillales</taxon>
        <taxon>Paenibacillaceae</taxon>
        <taxon>Paenibacillus</taxon>
    </lineage>
</organism>
<feature type="domain" description="Siphovirus-type tail component C-terminal" evidence="2">
    <location>
        <begin position="210"/>
        <end position="293"/>
    </location>
</feature>
<accession>A0A198AIR8</accession>
<evidence type="ECO:0000313" key="4">
    <source>
        <dbReference type="Proteomes" id="UP000078454"/>
    </source>
</evidence>
<dbReference type="InterPro" id="IPR008841">
    <property type="entry name" value="Siphovirus-type_tail_N"/>
</dbReference>
<keyword evidence="4" id="KW-1185">Reference proteome</keyword>
<dbReference type="STRING" id="1850517.A8708_30035"/>
<evidence type="ECO:0000259" key="2">
    <source>
        <dbReference type="Pfam" id="PF22768"/>
    </source>
</evidence>
<dbReference type="NCBIfam" id="TIGR01633">
    <property type="entry name" value="phi3626_gp14_N"/>
    <property type="match status" value="1"/>
</dbReference>
<dbReference type="Proteomes" id="UP000078454">
    <property type="component" value="Unassembled WGS sequence"/>
</dbReference>
<dbReference type="OrthoDB" id="3078561at2"/>
<dbReference type="EMBL" id="LYPB01000049">
    <property type="protein sequence ID" value="OAS21132.1"/>
    <property type="molecule type" value="Genomic_DNA"/>
</dbReference>
<gene>
    <name evidence="3" type="ORF">A8708_30035</name>
</gene>
<dbReference type="Gene3D" id="2.40.30.200">
    <property type="match status" value="1"/>
</dbReference>
<evidence type="ECO:0000313" key="3">
    <source>
        <dbReference type="EMBL" id="OAS21132.1"/>
    </source>
</evidence>
<evidence type="ECO:0000259" key="1">
    <source>
        <dbReference type="Pfam" id="PF05709"/>
    </source>
</evidence>
<dbReference type="AlphaFoldDB" id="A0A198AIR8"/>
<sequence>MSINGGFTLGGQTARQLGIRMLRTSQRPVLPDTVDRTLGIPGRNGLWDFGADLNARQFNLECVILRTNSTTLQQQVSTLAAFLLDQYAKPRTLELVFDNQPDRTYYVRYSGSLAIDRVVGRGQFTLPLVAFDLYAYADLDFMDEEYLYDTDLDYDSGLYYPNSRMVQDYSFVSPGMVVIVGEERKWSGFVWAYPEQYSTLMNYSAMFTPMIMRISGTVTNPTITNVVNGQSMTIATTITNQTLVIDCTKYTVKIDGVNALEYVTGDILGLAPGENQFLFTGTNPNASITYQWRHKFI</sequence>
<protein>
    <recommendedName>
        <fullName evidence="5">Phage tail protein</fullName>
    </recommendedName>
</protein>
<dbReference type="Pfam" id="PF05709">
    <property type="entry name" value="Sipho_tail"/>
    <property type="match status" value="1"/>
</dbReference>
<dbReference type="RefSeq" id="WP_068662709.1">
    <property type="nucleotide sequence ID" value="NZ_LYPB01000049.1"/>
</dbReference>
<proteinExistence type="predicted"/>